<accession>A0A1L9BG30</accession>
<reference evidence="2" key="1">
    <citation type="submission" date="2016-11" db="EMBL/GenBank/DDBJ databases">
        <authorList>
            <person name="Shukria A."/>
            <person name="Stevens D.C."/>
        </authorList>
    </citation>
    <scope>NUCLEOTIDE SEQUENCE [LARGE SCALE GENOMIC DNA]</scope>
    <source>
        <strain evidence="2">Cbfe23</strain>
    </source>
</reference>
<gene>
    <name evidence="1" type="ORF">BON30_10030</name>
</gene>
<comment type="caution">
    <text evidence="1">The sequence shown here is derived from an EMBL/GenBank/DDBJ whole genome shotgun (WGS) entry which is preliminary data.</text>
</comment>
<dbReference type="Proteomes" id="UP000182229">
    <property type="component" value="Unassembled WGS sequence"/>
</dbReference>
<protein>
    <submittedName>
        <fullName evidence="1">PilZ domain-containing protein</fullName>
    </submittedName>
</protein>
<evidence type="ECO:0000313" key="2">
    <source>
        <dbReference type="Proteomes" id="UP000182229"/>
    </source>
</evidence>
<dbReference type="RefSeq" id="WP_071897645.1">
    <property type="nucleotide sequence ID" value="NZ_MPIN01000002.1"/>
</dbReference>
<keyword evidence="2" id="KW-1185">Reference proteome</keyword>
<dbReference type="AlphaFoldDB" id="A0A1L9BG30"/>
<proteinExistence type="predicted"/>
<organism evidence="1 2">
    <name type="scientific">Cystobacter ferrugineus</name>
    <dbReference type="NCBI Taxonomy" id="83449"/>
    <lineage>
        <taxon>Bacteria</taxon>
        <taxon>Pseudomonadati</taxon>
        <taxon>Myxococcota</taxon>
        <taxon>Myxococcia</taxon>
        <taxon>Myxococcales</taxon>
        <taxon>Cystobacterineae</taxon>
        <taxon>Archangiaceae</taxon>
        <taxon>Cystobacter</taxon>
    </lineage>
</organism>
<dbReference type="STRING" id="83449.BON30_10030"/>
<sequence>MATKKVAAERVRARDSVLGYRMGPGLVAVASVEGERSPAGRLVQLSPEHLTVCLQKPTALKPGQRANVVLGVGGEATALRAEVMKIHRSAPEALPELSLRFVAPQLAQGRHIVSMLEGWRDKGHLELPRSSPIWKERIDRADRIGRIFEALTARRCRGMARSEHGDVELSAALFDKYDARVAWEVRGGVLPPGPLLLEVYGFSSVLRFQVDEALHEDGLWSVKLPSEVVRYRHRRLRRAPAWGGCVARFAHPLWPQVRVQRELMDISYEGLSFATEPGEDLLYPGLVLPEVEVELPGRAPVYVKAEVRNISGTSVGRRCGMKVEPLGEDATAWRTLVEELSHPNTRVSGQWDQGTWDLYERSGYFRLSGKTPADFERMKAEYRDAHERLEKAPRLGYRVVRPVPQSETVEASLSWLKPYSGSWMAHHLARHLPAGEQRCRGTAREALRDIYLRGFEPAQTDPDIKWFLAYCEANVRWVRFTALDFAEWYQHTGQACVLNFHLMEADTRREWVMPEGLSLGEPTAEEQQALFARLERTRPVAYREALDLVPERFDLSGLKQQWSGARLGRERHVLVARKDGRAVAVGIMEAAHAGLNLFHVLNGLRIIPLVDASLPEAQQAMLALLAGAAEWYRARGLDVFIHYVEEEHRDYLSEARLTDLGEGRIWILSAQLLPDFIEHLCEATTPRGGEA</sequence>
<name>A0A1L9BG30_9BACT</name>
<dbReference type="EMBL" id="MPIN01000002">
    <property type="protein sequence ID" value="OJH41210.1"/>
    <property type="molecule type" value="Genomic_DNA"/>
</dbReference>
<reference evidence="1 2" key="2">
    <citation type="submission" date="2016-12" db="EMBL/GenBank/DDBJ databases">
        <title>Draft Genome Sequence of Cystobacter ferrugineus Strain Cbfe23.</title>
        <authorList>
            <person name="Akbar S."/>
            <person name="Dowd S.E."/>
            <person name="Stevens D.C."/>
        </authorList>
    </citation>
    <scope>NUCLEOTIDE SEQUENCE [LARGE SCALE GENOMIC DNA]</scope>
    <source>
        <strain evidence="1 2">Cbfe23</strain>
    </source>
</reference>
<evidence type="ECO:0000313" key="1">
    <source>
        <dbReference type="EMBL" id="OJH41210.1"/>
    </source>
</evidence>